<organism evidence="2 3">
    <name type="scientific">Mycobacteroides abscessus</name>
    <dbReference type="NCBI Taxonomy" id="36809"/>
    <lineage>
        <taxon>Bacteria</taxon>
        <taxon>Bacillati</taxon>
        <taxon>Actinomycetota</taxon>
        <taxon>Actinomycetes</taxon>
        <taxon>Mycobacteriales</taxon>
        <taxon>Mycobacteriaceae</taxon>
        <taxon>Mycobacteroides</taxon>
    </lineage>
</organism>
<proteinExistence type="predicted"/>
<gene>
    <name evidence="2" type="ORF">D2E76_16240</name>
</gene>
<protein>
    <submittedName>
        <fullName evidence="2">Uncharacterized protein</fullName>
    </submittedName>
</protein>
<dbReference type="RefSeq" id="WP_119596456.1">
    <property type="nucleotide sequence ID" value="NZ_QXBN01000012.1"/>
</dbReference>
<reference evidence="2 3" key="1">
    <citation type="submission" date="2018-08" db="EMBL/GenBank/DDBJ databases">
        <title>Linezolid Resistance in Mycobacterium abscessus: MIC Distribution and Comprehensive Investigation of Resistance Mechanisms.</title>
        <authorList>
            <person name="Ye M."/>
            <person name="Xu L."/>
            <person name="Zou Y."/>
            <person name="Li B."/>
            <person name="Guo Q."/>
            <person name="Zhang Y."/>
            <person name="Zhan M."/>
            <person name="Xu B."/>
            <person name="Yu F."/>
            <person name="Zhang Z."/>
            <person name="Chu H."/>
        </authorList>
    </citation>
    <scope>NUCLEOTIDE SEQUENCE [LARGE SCALE GENOMIC DNA]</scope>
    <source>
        <strain evidence="2 3">G143</strain>
    </source>
</reference>
<feature type="compositionally biased region" description="Basic and acidic residues" evidence="1">
    <location>
        <begin position="16"/>
        <end position="55"/>
    </location>
</feature>
<dbReference type="AlphaFoldDB" id="A0ABD7HMI5"/>
<evidence type="ECO:0000313" key="3">
    <source>
        <dbReference type="Proteomes" id="UP000284557"/>
    </source>
</evidence>
<feature type="region of interest" description="Disordered" evidence="1">
    <location>
        <begin position="1"/>
        <end position="63"/>
    </location>
</feature>
<name>A0ABD7HMI5_9MYCO</name>
<evidence type="ECO:0000313" key="2">
    <source>
        <dbReference type="EMBL" id="RIT36801.1"/>
    </source>
</evidence>
<comment type="caution">
    <text evidence="2">The sequence shown here is derived from an EMBL/GenBank/DDBJ whole genome shotgun (WGS) entry which is preliminary data.</text>
</comment>
<evidence type="ECO:0000256" key="1">
    <source>
        <dbReference type="SAM" id="MobiDB-lite"/>
    </source>
</evidence>
<sequence>MSGDNDDDNNNNQRDALAELNEHTERLRRAIEADRDVSRSSDARVLKFPLDKHSDQPGTDEWS</sequence>
<dbReference type="EMBL" id="QXBN01000012">
    <property type="protein sequence ID" value="RIT36801.1"/>
    <property type="molecule type" value="Genomic_DNA"/>
</dbReference>
<dbReference type="Proteomes" id="UP000284557">
    <property type="component" value="Unassembled WGS sequence"/>
</dbReference>
<accession>A0ABD7HMI5</accession>